<accession>A0A2W5WVF8</accession>
<comment type="caution">
    <text evidence="1">The sequence shown here is derived from an EMBL/GenBank/DDBJ whole genome shotgun (WGS) entry which is preliminary data.</text>
</comment>
<name>A0A2W5WVF8_9MICO</name>
<organism evidence="1 2">
    <name type="scientific">Xylanimonas oleitrophica</name>
    <dbReference type="NCBI Taxonomy" id="2607479"/>
    <lineage>
        <taxon>Bacteria</taxon>
        <taxon>Bacillati</taxon>
        <taxon>Actinomycetota</taxon>
        <taxon>Actinomycetes</taxon>
        <taxon>Micrococcales</taxon>
        <taxon>Promicromonosporaceae</taxon>
        <taxon>Xylanimonas</taxon>
    </lineage>
</organism>
<evidence type="ECO:0000313" key="1">
    <source>
        <dbReference type="EMBL" id="PZR55287.1"/>
    </source>
</evidence>
<gene>
    <name evidence="1" type="ORF">DNL40_02640</name>
</gene>
<sequence>MSAEHIATAPDRDRPAPTTAQVRSAFVACRMNIDTVPVTRRAAESEFDAWLARHDAEVEAHAAREATERAAVTAWTVGMEDGPRMAEAREYGSAIAREIRARAEKPGGRRG</sequence>
<reference evidence="1 2" key="1">
    <citation type="submission" date="2018-06" db="EMBL/GenBank/DDBJ databases">
        <title>Whole genome sequencing of a novel hydrocarbon degrading bacterial strain, PW21 isolated from oil contaminated produced water sample.</title>
        <authorList>
            <person name="Nagkirti P."/>
            <person name="Shaikh A."/>
            <person name="Gowdaman V."/>
            <person name="Engineer A.E."/>
            <person name="Dagar S."/>
            <person name="Dhakephalkar P.K."/>
        </authorList>
    </citation>
    <scope>NUCLEOTIDE SEQUENCE [LARGE SCALE GENOMIC DNA]</scope>
    <source>
        <strain evidence="1 2">PW21</strain>
    </source>
</reference>
<dbReference type="Proteomes" id="UP000248783">
    <property type="component" value="Unassembled WGS sequence"/>
</dbReference>
<dbReference type="RefSeq" id="WP_111249651.1">
    <property type="nucleotide sequence ID" value="NZ_QKWH01000001.1"/>
</dbReference>
<dbReference type="AlphaFoldDB" id="A0A2W5WVF8"/>
<protein>
    <submittedName>
        <fullName evidence="1">Uncharacterized protein</fullName>
    </submittedName>
</protein>
<evidence type="ECO:0000313" key="2">
    <source>
        <dbReference type="Proteomes" id="UP000248783"/>
    </source>
</evidence>
<dbReference type="EMBL" id="QKWH01000001">
    <property type="protein sequence ID" value="PZR55287.1"/>
    <property type="molecule type" value="Genomic_DNA"/>
</dbReference>
<keyword evidence="2" id="KW-1185">Reference proteome</keyword>
<proteinExistence type="predicted"/>